<keyword evidence="1" id="KW-0560">Oxidoreductase</keyword>
<name>A0A7X0C438_9ACTN</name>
<accession>A0A7X0C438</accession>
<dbReference type="RefSeq" id="WP_221495879.1">
    <property type="nucleotide sequence ID" value="NZ_JACHJB010000001.1"/>
</dbReference>
<dbReference type="InterPro" id="IPR029032">
    <property type="entry name" value="AhpD-like"/>
</dbReference>
<organism evidence="1 2">
    <name type="scientific">Nonomuraea muscovyensis</name>
    <dbReference type="NCBI Taxonomy" id="1124761"/>
    <lineage>
        <taxon>Bacteria</taxon>
        <taxon>Bacillati</taxon>
        <taxon>Actinomycetota</taxon>
        <taxon>Actinomycetes</taxon>
        <taxon>Streptosporangiales</taxon>
        <taxon>Streptosporangiaceae</taxon>
        <taxon>Nonomuraea</taxon>
    </lineage>
</organism>
<dbReference type="SUPFAM" id="SSF69118">
    <property type="entry name" value="AhpD-like"/>
    <property type="match status" value="1"/>
</dbReference>
<sequence>MPPASTARHYDEDQLAALVCLIAFINAADRLNVITQQPAGDYQPGRHG</sequence>
<dbReference type="Proteomes" id="UP000583800">
    <property type="component" value="Unassembled WGS sequence"/>
</dbReference>
<comment type="caution">
    <text evidence="1">The sequence shown here is derived from an EMBL/GenBank/DDBJ whole genome shotgun (WGS) entry which is preliminary data.</text>
</comment>
<reference evidence="1 2" key="1">
    <citation type="submission" date="2020-08" db="EMBL/GenBank/DDBJ databases">
        <title>Sequencing the genomes of 1000 actinobacteria strains.</title>
        <authorList>
            <person name="Klenk H.-P."/>
        </authorList>
    </citation>
    <scope>NUCLEOTIDE SEQUENCE [LARGE SCALE GENOMIC DNA]</scope>
    <source>
        <strain evidence="1 2">DSM 45913</strain>
    </source>
</reference>
<dbReference type="AlphaFoldDB" id="A0A7X0C438"/>
<proteinExistence type="predicted"/>
<keyword evidence="2" id="KW-1185">Reference proteome</keyword>
<keyword evidence="1" id="KW-0575">Peroxidase</keyword>
<gene>
    <name evidence="1" type="ORF">FHU36_002873</name>
</gene>
<evidence type="ECO:0000313" key="1">
    <source>
        <dbReference type="EMBL" id="MBB6346364.1"/>
    </source>
</evidence>
<protein>
    <submittedName>
        <fullName evidence="1">Alkylhydroperoxidase family enzyme</fullName>
    </submittedName>
</protein>
<evidence type="ECO:0000313" key="2">
    <source>
        <dbReference type="Proteomes" id="UP000583800"/>
    </source>
</evidence>
<dbReference type="GO" id="GO:0004601">
    <property type="term" value="F:peroxidase activity"/>
    <property type="evidence" value="ECO:0007669"/>
    <property type="project" value="UniProtKB-KW"/>
</dbReference>
<dbReference type="EMBL" id="JACHJB010000001">
    <property type="protein sequence ID" value="MBB6346364.1"/>
    <property type="molecule type" value="Genomic_DNA"/>
</dbReference>